<dbReference type="PANTHER" id="PTHR24223">
    <property type="entry name" value="ATP-BINDING CASSETTE SUB-FAMILY C"/>
    <property type="match status" value="1"/>
</dbReference>
<dbReference type="Gene3D" id="1.20.1560.10">
    <property type="entry name" value="ABC transporter type 1, transmembrane domain"/>
    <property type="match status" value="1"/>
</dbReference>
<dbReference type="InterPro" id="IPR036640">
    <property type="entry name" value="ABC1_TM_sf"/>
</dbReference>
<dbReference type="SUPFAM" id="SSF52540">
    <property type="entry name" value="P-loop containing nucleoside triphosphate hydrolases"/>
    <property type="match status" value="1"/>
</dbReference>
<evidence type="ECO:0000259" key="10">
    <source>
        <dbReference type="PROSITE" id="PS50893"/>
    </source>
</evidence>
<gene>
    <name evidence="12" type="ORF">GCL60_13985</name>
</gene>
<name>A0A6N6VQI6_9BACT</name>
<evidence type="ECO:0000256" key="5">
    <source>
        <dbReference type="ARBA" id="ARBA00022741"/>
    </source>
</evidence>
<sequence length="585" mass="67891">MFKKNNNNENNYLFYKIIFMRPHYKVYIFLISIIATIFSLMVPYYQKILLDNLLKINTLSIQNIFYKCLFFMFIFAFLSQLLFFIGKILSYGESNYIKKWLSDITYSKALRLKNDNKNKLSVGHSLSIYANDIHTASTLMDEVFPNIMSYVLPILMAPIAIIFILDMNPSLIFCLIFSILFLNFSFAFRQSKFFFKSKLHASNRLSYVNEWIQNIRIIRTLGWTRVIEKKIQDLRIVETKNRLQMVTNGTTMNSIGYSAPFFVNILSVYILVKVKGNDISAGQIFSLLWIFGVLLTRPMRMLPIMLVSFSDCFTSLKRIQSYWNQNLEEKSVNYSPEFDSNIKTNIIIKNLSYKIDGMLLLDNINLEIKSNEFIAIIGEIGSGKSLILQAILNIIKVNYSEFKINNKPVEEMSLSQIRSYFCYVPQDYFIINSNLRDNVAFEYNTSPYQDQRILDCLELSQFDIKNENMSFGLDTEIGERGVNLSGGQKQRVAIARACFSDRPIILLDDCLSALDVNTEDKINEVLFNSVWKNKIRILVTHRLSILSKCDKVLFIRNGKIIENGSFNEIYNRSESVRDFVSSISP</sequence>
<dbReference type="PROSITE" id="PS50893">
    <property type="entry name" value="ABC_TRANSPORTER_2"/>
    <property type="match status" value="1"/>
</dbReference>
<dbReference type="Pfam" id="PF00005">
    <property type="entry name" value="ABC_tran"/>
    <property type="match status" value="1"/>
</dbReference>
<dbReference type="SUPFAM" id="SSF90123">
    <property type="entry name" value="ABC transporter transmembrane region"/>
    <property type="match status" value="1"/>
</dbReference>
<dbReference type="AlphaFoldDB" id="A0A6N6VQI6"/>
<feature type="domain" description="ABC transmembrane type-1" evidence="11">
    <location>
        <begin position="28"/>
        <end position="311"/>
    </location>
</feature>
<evidence type="ECO:0000256" key="6">
    <source>
        <dbReference type="ARBA" id="ARBA00022840"/>
    </source>
</evidence>
<dbReference type="GO" id="GO:0005524">
    <property type="term" value="F:ATP binding"/>
    <property type="evidence" value="ECO:0007669"/>
    <property type="project" value="UniProtKB-KW"/>
</dbReference>
<dbReference type="OrthoDB" id="5578035at2"/>
<evidence type="ECO:0000256" key="1">
    <source>
        <dbReference type="ARBA" id="ARBA00004651"/>
    </source>
</evidence>
<dbReference type="GO" id="GO:0016887">
    <property type="term" value="F:ATP hydrolysis activity"/>
    <property type="evidence" value="ECO:0007669"/>
    <property type="project" value="InterPro"/>
</dbReference>
<evidence type="ECO:0000259" key="11">
    <source>
        <dbReference type="PROSITE" id="PS50929"/>
    </source>
</evidence>
<evidence type="ECO:0000256" key="8">
    <source>
        <dbReference type="ARBA" id="ARBA00023136"/>
    </source>
</evidence>
<keyword evidence="3" id="KW-0813">Transport</keyword>
<accession>A0A6N6VQI6</accession>
<proteinExistence type="inferred from homology"/>
<dbReference type="InterPro" id="IPR050173">
    <property type="entry name" value="ABC_transporter_C-like"/>
</dbReference>
<keyword evidence="8 9" id="KW-0472">Membrane</keyword>
<keyword evidence="7 9" id="KW-1133">Transmembrane helix</keyword>
<evidence type="ECO:0000256" key="4">
    <source>
        <dbReference type="ARBA" id="ARBA00022692"/>
    </source>
</evidence>
<feature type="transmembrane region" description="Helical" evidence="9">
    <location>
        <begin position="254"/>
        <end position="272"/>
    </location>
</feature>
<comment type="caution">
    <text evidence="12">The sequence shown here is derived from an EMBL/GenBank/DDBJ whole genome shotgun (WGS) entry which is preliminary data.</text>
</comment>
<reference evidence="12 13" key="1">
    <citation type="submission" date="2019-10" db="EMBL/GenBank/DDBJ databases">
        <title>New species of Slilvanegrellaceae.</title>
        <authorList>
            <person name="Pitt A."/>
            <person name="Hahn M.W."/>
        </authorList>
    </citation>
    <scope>NUCLEOTIDE SEQUENCE [LARGE SCALE GENOMIC DNA]</scope>
    <source>
        <strain evidence="12 13">SP-Ram-0.45-NSY-1</strain>
    </source>
</reference>
<dbReference type="Proteomes" id="UP000437748">
    <property type="component" value="Unassembled WGS sequence"/>
</dbReference>
<feature type="transmembrane region" description="Helical" evidence="9">
    <location>
        <begin position="147"/>
        <end position="164"/>
    </location>
</feature>
<keyword evidence="6 12" id="KW-0067">ATP-binding</keyword>
<feature type="transmembrane region" description="Helical" evidence="9">
    <location>
        <begin position="64"/>
        <end position="89"/>
    </location>
</feature>
<feature type="transmembrane region" description="Helical" evidence="9">
    <location>
        <begin position="170"/>
        <end position="188"/>
    </location>
</feature>
<keyword evidence="4 9" id="KW-0812">Transmembrane</keyword>
<evidence type="ECO:0000313" key="13">
    <source>
        <dbReference type="Proteomes" id="UP000437748"/>
    </source>
</evidence>
<dbReference type="InterPro" id="IPR003439">
    <property type="entry name" value="ABC_transporter-like_ATP-bd"/>
</dbReference>
<keyword evidence="5" id="KW-0547">Nucleotide-binding</keyword>
<dbReference type="PROSITE" id="PS50929">
    <property type="entry name" value="ABC_TM1F"/>
    <property type="match status" value="1"/>
</dbReference>
<evidence type="ECO:0000256" key="3">
    <source>
        <dbReference type="ARBA" id="ARBA00022448"/>
    </source>
</evidence>
<dbReference type="Pfam" id="PF00664">
    <property type="entry name" value="ABC_membrane"/>
    <property type="match status" value="1"/>
</dbReference>
<dbReference type="EMBL" id="WFLM01000005">
    <property type="protein sequence ID" value="KAB8036947.1"/>
    <property type="molecule type" value="Genomic_DNA"/>
</dbReference>
<dbReference type="InterPro" id="IPR003593">
    <property type="entry name" value="AAA+_ATPase"/>
</dbReference>
<comment type="subcellular location">
    <subcellularLocation>
        <location evidence="1">Cell membrane</location>
        <topology evidence="1">Multi-pass membrane protein</topology>
    </subcellularLocation>
</comment>
<dbReference type="PANTHER" id="PTHR24223:SF456">
    <property type="entry name" value="MULTIDRUG RESISTANCE-ASSOCIATED PROTEIN LETHAL(2)03659"/>
    <property type="match status" value="1"/>
</dbReference>
<dbReference type="GO" id="GO:0005886">
    <property type="term" value="C:plasma membrane"/>
    <property type="evidence" value="ECO:0007669"/>
    <property type="project" value="UniProtKB-SubCell"/>
</dbReference>
<dbReference type="SMART" id="SM00382">
    <property type="entry name" value="AAA"/>
    <property type="match status" value="1"/>
</dbReference>
<dbReference type="Gene3D" id="3.40.50.300">
    <property type="entry name" value="P-loop containing nucleotide triphosphate hydrolases"/>
    <property type="match status" value="1"/>
</dbReference>
<feature type="transmembrane region" description="Helical" evidence="9">
    <location>
        <begin position="26"/>
        <end position="44"/>
    </location>
</feature>
<feature type="domain" description="ABC transporter" evidence="10">
    <location>
        <begin position="346"/>
        <end position="582"/>
    </location>
</feature>
<keyword evidence="13" id="KW-1185">Reference proteome</keyword>
<organism evidence="12 13">
    <name type="scientific">Silvanigrella paludirubra</name>
    <dbReference type="NCBI Taxonomy" id="2499159"/>
    <lineage>
        <taxon>Bacteria</taxon>
        <taxon>Pseudomonadati</taxon>
        <taxon>Bdellovibrionota</taxon>
        <taxon>Oligoflexia</taxon>
        <taxon>Silvanigrellales</taxon>
        <taxon>Silvanigrellaceae</taxon>
        <taxon>Silvanigrella</taxon>
    </lineage>
</organism>
<comment type="similarity">
    <text evidence="2">Belongs to the ABC transporter superfamily. ABCC family. Conjugate transporter (TC 3.A.1.208) subfamily.</text>
</comment>
<dbReference type="GO" id="GO:0140359">
    <property type="term" value="F:ABC-type transporter activity"/>
    <property type="evidence" value="ECO:0007669"/>
    <property type="project" value="InterPro"/>
</dbReference>
<evidence type="ECO:0000313" key="12">
    <source>
        <dbReference type="EMBL" id="KAB8036947.1"/>
    </source>
</evidence>
<evidence type="ECO:0000256" key="2">
    <source>
        <dbReference type="ARBA" id="ARBA00009726"/>
    </source>
</evidence>
<protein>
    <submittedName>
        <fullName evidence="12">ATP-binding cassette domain-containing protein</fullName>
    </submittedName>
</protein>
<dbReference type="InterPro" id="IPR027417">
    <property type="entry name" value="P-loop_NTPase"/>
</dbReference>
<dbReference type="RefSeq" id="WP_153421363.1">
    <property type="nucleotide sequence ID" value="NZ_WFLM01000005.1"/>
</dbReference>
<dbReference type="InterPro" id="IPR011527">
    <property type="entry name" value="ABC1_TM_dom"/>
</dbReference>
<evidence type="ECO:0000256" key="9">
    <source>
        <dbReference type="SAM" id="Phobius"/>
    </source>
</evidence>
<evidence type="ECO:0000256" key="7">
    <source>
        <dbReference type="ARBA" id="ARBA00022989"/>
    </source>
</evidence>